<name>A0A941CWW8_9CAUL</name>
<evidence type="ECO:0000256" key="1">
    <source>
        <dbReference type="SAM" id="Phobius"/>
    </source>
</evidence>
<feature type="transmembrane region" description="Helical" evidence="1">
    <location>
        <begin position="55"/>
        <end position="71"/>
    </location>
</feature>
<sequence>MGFHFDALSLFGLAAVCASLFCYIMEKRSPWWTLGFAFANFAASSYAFLQGAWPFGLIEIFWGLAALWRWWDTRAA</sequence>
<keyword evidence="1" id="KW-0472">Membrane</keyword>
<accession>A0A941CWW8</accession>
<organism evidence="2 3">
    <name type="scientific">Phenylobacterium glaciei</name>
    <dbReference type="NCBI Taxonomy" id="2803784"/>
    <lineage>
        <taxon>Bacteria</taxon>
        <taxon>Pseudomonadati</taxon>
        <taxon>Pseudomonadota</taxon>
        <taxon>Alphaproteobacteria</taxon>
        <taxon>Caulobacterales</taxon>
        <taxon>Caulobacteraceae</taxon>
        <taxon>Phenylobacterium</taxon>
    </lineage>
</organism>
<feature type="transmembrane region" description="Helical" evidence="1">
    <location>
        <begin position="6"/>
        <end position="24"/>
    </location>
</feature>
<gene>
    <name evidence="2" type="ORF">JKL49_00480</name>
</gene>
<keyword evidence="1" id="KW-1133">Transmembrane helix</keyword>
<dbReference type="Proteomes" id="UP000622580">
    <property type="component" value="Unassembled WGS sequence"/>
</dbReference>
<evidence type="ECO:0000313" key="2">
    <source>
        <dbReference type="EMBL" id="MBR7617847.1"/>
    </source>
</evidence>
<protein>
    <submittedName>
        <fullName evidence="2">Uncharacterized protein</fullName>
    </submittedName>
</protein>
<keyword evidence="3" id="KW-1185">Reference proteome</keyword>
<evidence type="ECO:0000313" key="3">
    <source>
        <dbReference type="Proteomes" id="UP000622580"/>
    </source>
</evidence>
<comment type="caution">
    <text evidence="2">The sequence shown here is derived from an EMBL/GenBank/DDBJ whole genome shotgun (WGS) entry which is preliminary data.</text>
</comment>
<dbReference type="AlphaFoldDB" id="A0A941CWW8"/>
<dbReference type="RefSeq" id="WP_215337408.1">
    <property type="nucleotide sequence ID" value="NZ_JAGSGD010000001.1"/>
</dbReference>
<keyword evidence="1" id="KW-0812">Transmembrane</keyword>
<dbReference type="EMBL" id="JAGSGD010000001">
    <property type="protein sequence ID" value="MBR7617847.1"/>
    <property type="molecule type" value="Genomic_DNA"/>
</dbReference>
<proteinExistence type="predicted"/>
<reference evidence="2" key="1">
    <citation type="submission" date="2021-04" db="EMBL/GenBank/DDBJ databases">
        <title>Draft genome assembly of strain Phenylobacterium sp. 20VBR1 using MiniION and Illumina platforms.</title>
        <authorList>
            <person name="Thomas F.A."/>
            <person name="Krishnan K.P."/>
            <person name="Sinha R.K."/>
        </authorList>
    </citation>
    <scope>NUCLEOTIDE SEQUENCE</scope>
    <source>
        <strain evidence="2">20VBR1</strain>
    </source>
</reference>